<keyword evidence="3" id="KW-1185">Reference proteome</keyword>
<dbReference type="AlphaFoldDB" id="A0A1N7DLY8"/>
<gene>
    <name evidence="2" type="ORF">SAMN05445060_0750</name>
</gene>
<feature type="domain" description="Aminotransferase class I/classII large" evidence="1">
    <location>
        <begin position="73"/>
        <end position="411"/>
    </location>
</feature>
<dbReference type="PANTHER" id="PTHR46577:SF2">
    <property type="entry name" value="TRANSCRIPTIONAL REGULATORY PROTEIN"/>
    <property type="match status" value="1"/>
</dbReference>
<evidence type="ECO:0000313" key="2">
    <source>
        <dbReference type="EMBL" id="SIR76837.1"/>
    </source>
</evidence>
<dbReference type="Gene3D" id="3.40.640.10">
    <property type="entry name" value="Type I PLP-dependent aspartate aminotransferase-like (Major domain)"/>
    <property type="match status" value="1"/>
</dbReference>
<dbReference type="InterPro" id="IPR015421">
    <property type="entry name" value="PyrdxlP-dep_Trfase_major"/>
</dbReference>
<dbReference type="CDD" id="cd00609">
    <property type="entry name" value="AAT_like"/>
    <property type="match status" value="1"/>
</dbReference>
<dbReference type="InterPro" id="IPR004839">
    <property type="entry name" value="Aminotransferase_I/II_large"/>
</dbReference>
<dbReference type="InterPro" id="IPR015424">
    <property type="entry name" value="PyrdxlP-dep_Trfase"/>
</dbReference>
<dbReference type="PANTHER" id="PTHR46577">
    <property type="entry name" value="HTH-TYPE TRANSCRIPTIONAL REGULATORY PROTEIN GABR"/>
    <property type="match status" value="1"/>
</dbReference>
<dbReference type="InterPro" id="IPR051446">
    <property type="entry name" value="HTH_trans_reg/aminotransferase"/>
</dbReference>
<evidence type="ECO:0000259" key="1">
    <source>
        <dbReference type="Pfam" id="PF00155"/>
    </source>
</evidence>
<dbReference type="GO" id="GO:0030170">
    <property type="term" value="F:pyridoxal phosphate binding"/>
    <property type="evidence" value="ECO:0007669"/>
    <property type="project" value="InterPro"/>
</dbReference>
<proteinExistence type="predicted"/>
<dbReference type="Pfam" id="PF00155">
    <property type="entry name" value="Aminotran_1_2"/>
    <property type="match status" value="1"/>
</dbReference>
<evidence type="ECO:0000313" key="3">
    <source>
        <dbReference type="Proteomes" id="UP000186218"/>
    </source>
</evidence>
<dbReference type="Gene3D" id="3.90.1150.10">
    <property type="entry name" value="Aspartate Aminotransferase, domain 1"/>
    <property type="match status" value="1"/>
</dbReference>
<accession>A0A1N7DLY8</accession>
<dbReference type="Proteomes" id="UP000186218">
    <property type="component" value="Unassembled WGS sequence"/>
</dbReference>
<dbReference type="SUPFAM" id="SSF53383">
    <property type="entry name" value="PLP-dependent transferases"/>
    <property type="match status" value="1"/>
</dbReference>
<protein>
    <submittedName>
        <fullName evidence="2">Transcriptional regulator, GntR family</fullName>
    </submittedName>
</protein>
<dbReference type="InterPro" id="IPR015422">
    <property type="entry name" value="PyrdxlP-dep_Trfase_small"/>
</dbReference>
<sequence length="426" mass="45224">MQRAVTQVVAEGLIETRPGLGTFVRTRDAVAAPVDVGWQTTALGPWRASGVRIGTTLRQVTPDTIALHGGYPGPDLMPMREVRAAVSRAAKNADAFVRPPVAGVPELRQWFVTDLGADGWFDADTLITSGGQAALSATFRALAAAGDTIVMESPTYWGAIAAARQAGLVIAPITRTDGAPAAVDLDHTLAATGARLVYVQPNFANPTGDVWSTRQRTEVLEVATAHGAFVVEDDWAHDLGIDSHPLPLAAADSGGHVVYIRSLTKSLSLTLRVAAVLARGPARRRIEEALAVSDLYVSPLLQTATLDVVSRPGWRTHLQRLQRDLRIRRDALLAALAAEAPMIRVTATPPGGLNLWAQLPERHPDGRMTDPDVVTAQALAAGVSISAGSEWFPAEPTGPHIRLNFGAAGPDRYPEAARTLAEVLAR</sequence>
<dbReference type="STRING" id="1344003.SAMN05445060_0750"/>
<organism evidence="2 3">
    <name type="scientific">Williamsia sterculiae</name>
    <dbReference type="NCBI Taxonomy" id="1344003"/>
    <lineage>
        <taxon>Bacteria</taxon>
        <taxon>Bacillati</taxon>
        <taxon>Actinomycetota</taxon>
        <taxon>Actinomycetes</taxon>
        <taxon>Mycobacteriales</taxon>
        <taxon>Nocardiaceae</taxon>
        <taxon>Williamsia</taxon>
    </lineage>
</organism>
<name>A0A1N7DLY8_9NOCA</name>
<reference evidence="2 3" key="1">
    <citation type="submission" date="2017-01" db="EMBL/GenBank/DDBJ databases">
        <authorList>
            <person name="Mah S.A."/>
            <person name="Swanson W.J."/>
            <person name="Moy G.W."/>
            <person name="Vacquier V.D."/>
        </authorList>
    </citation>
    <scope>NUCLEOTIDE SEQUENCE [LARGE SCALE GENOMIC DNA]</scope>
    <source>
        <strain evidence="2 3">CPCC 203464</strain>
    </source>
</reference>
<dbReference type="EMBL" id="FTNT01000002">
    <property type="protein sequence ID" value="SIR76837.1"/>
    <property type="molecule type" value="Genomic_DNA"/>
</dbReference>